<protein>
    <recommendedName>
        <fullName evidence="2">DUF7802 domain-containing protein</fullName>
    </recommendedName>
</protein>
<sequence>MVKDQNLYAFGASYSNITYEGPLDWFLQFTKIQHVWKYQPTYLIVHFLFIFGGLATLCHARVRGGRLPYLWVGTVLHGLVIESLSYILPDVDNFWHSQTPIMLLGRRLPLHIIFLYPCFIYQSSVGVAKLKLPKWAEPFAVGLGSTLVDTTYDIISVNFLHWKWHDTDPNIADRFYWVPWNSFYFHLCFAASFTFWFHFSRKLICKTDKWEADTRMKEIICTIIAALLGTPEKEVAIGLGEPIGPCHEYVPVQTAFGSVLKKRKYLCATNYDEKYFNFVCLPGKIPPPQGSIWYTTCGVPAPNMVELTAIATCFAVVGFVVYGNMHLNSFGDDVFHISINKKDNNKHESLSKKKIK</sequence>
<feature type="transmembrane region" description="Helical" evidence="1">
    <location>
        <begin position="182"/>
        <end position="199"/>
    </location>
</feature>
<dbReference type="Proteomes" id="UP001458880">
    <property type="component" value="Unassembled WGS sequence"/>
</dbReference>
<evidence type="ECO:0000259" key="2">
    <source>
        <dbReference type="Pfam" id="PF25085"/>
    </source>
</evidence>
<gene>
    <name evidence="3" type="ORF">QE152_g29653</name>
</gene>
<feature type="transmembrane region" description="Helical" evidence="1">
    <location>
        <begin position="69"/>
        <end position="88"/>
    </location>
</feature>
<dbReference type="AlphaFoldDB" id="A0AAW1JI68"/>
<organism evidence="3 4">
    <name type="scientific">Popillia japonica</name>
    <name type="common">Japanese beetle</name>
    <dbReference type="NCBI Taxonomy" id="7064"/>
    <lineage>
        <taxon>Eukaryota</taxon>
        <taxon>Metazoa</taxon>
        <taxon>Ecdysozoa</taxon>
        <taxon>Arthropoda</taxon>
        <taxon>Hexapoda</taxon>
        <taxon>Insecta</taxon>
        <taxon>Pterygota</taxon>
        <taxon>Neoptera</taxon>
        <taxon>Endopterygota</taxon>
        <taxon>Coleoptera</taxon>
        <taxon>Polyphaga</taxon>
        <taxon>Scarabaeiformia</taxon>
        <taxon>Scarabaeidae</taxon>
        <taxon>Rutelinae</taxon>
        <taxon>Popillia</taxon>
    </lineage>
</organism>
<accession>A0AAW1JI68</accession>
<feature type="transmembrane region" description="Helical" evidence="1">
    <location>
        <begin position="43"/>
        <end position="62"/>
    </location>
</feature>
<feature type="domain" description="DUF7802" evidence="2">
    <location>
        <begin position="23"/>
        <end position="228"/>
    </location>
</feature>
<evidence type="ECO:0000256" key="1">
    <source>
        <dbReference type="SAM" id="Phobius"/>
    </source>
</evidence>
<feature type="transmembrane region" description="Helical" evidence="1">
    <location>
        <begin position="139"/>
        <end position="162"/>
    </location>
</feature>
<evidence type="ECO:0000313" key="3">
    <source>
        <dbReference type="EMBL" id="KAK9702899.1"/>
    </source>
</evidence>
<dbReference type="PANTHER" id="PTHR35982">
    <property type="entry name" value="AGAP005361-PA"/>
    <property type="match status" value="1"/>
</dbReference>
<keyword evidence="1" id="KW-0812">Transmembrane</keyword>
<dbReference type="EMBL" id="JASPKY010000380">
    <property type="protein sequence ID" value="KAK9702899.1"/>
    <property type="molecule type" value="Genomic_DNA"/>
</dbReference>
<keyword evidence="1" id="KW-1133">Transmembrane helix</keyword>
<dbReference type="Pfam" id="PF25085">
    <property type="entry name" value="DUF7802"/>
    <property type="match status" value="1"/>
</dbReference>
<reference evidence="3 4" key="1">
    <citation type="journal article" date="2024" name="BMC Genomics">
        <title>De novo assembly and annotation of Popillia japonica's genome with initial clues to its potential as an invasive pest.</title>
        <authorList>
            <person name="Cucini C."/>
            <person name="Boschi S."/>
            <person name="Funari R."/>
            <person name="Cardaioli E."/>
            <person name="Iannotti N."/>
            <person name="Marturano G."/>
            <person name="Paoli F."/>
            <person name="Bruttini M."/>
            <person name="Carapelli A."/>
            <person name="Frati F."/>
            <person name="Nardi F."/>
        </authorList>
    </citation>
    <scope>NUCLEOTIDE SEQUENCE [LARGE SCALE GENOMIC DNA]</scope>
    <source>
        <strain evidence="3">DMR45628</strain>
    </source>
</reference>
<feature type="transmembrane region" description="Helical" evidence="1">
    <location>
        <begin position="108"/>
        <end position="127"/>
    </location>
</feature>
<proteinExistence type="predicted"/>
<comment type="caution">
    <text evidence="3">The sequence shown here is derived from an EMBL/GenBank/DDBJ whole genome shotgun (WGS) entry which is preliminary data.</text>
</comment>
<keyword evidence="1" id="KW-0472">Membrane</keyword>
<dbReference type="InterPro" id="IPR056704">
    <property type="entry name" value="DUF7802"/>
</dbReference>
<name>A0AAW1JI68_POPJA</name>
<dbReference type="PANTHER" id="PTHR35982:SF1">
    <property type="entry name" value="SPIROCYCLASE, AVEC FAMILY"/>
    <property type="match status" value="1"/>
</dbReference>
<evidence type="ECO:0000313" key="4">
    <source>
        <dbReference type="Proteomes" id="UP001458880"/>
    </source>
</evidence>
<keyword evidence="4" id="KW-1185">Reference proteome</keyword>